<keyword evidence="6" id="KW-0106">Calcium</keyword>
<comment type="cofactor">
    <cofactor evidence="1">
        <name>Ca(2+)</name>
        <dbReference type="ChEBI" id="CHEBI:29108"/>
    </cofactor>
</comment>
<dbReference type="SUPFAM" id="SSF53649">
    <property type="entry name" value="Alkaline phosphatase-like"/>
    <property type="match status" value="1"/>
</dbReference>
<dbReference type="AlphaFoldDB" id="A0A934VN48"/>
<keyword evidence="3" id="KW-0479">Metal-binding</keyword>
<keyword evidence="10" id="KW-1185">Reference proteome</keyword>
<dbReference type="Gene3D" id="3.40.720.10">
    <property type="entry name" value="Alkaline Phosphatase, subunit A"/>
    <property type="match status" value="1"/>
</dbReference>
<dbReference type="CDD" id="cd16030">
    <property type="entry name" value="iduronate-2-sulfatase"/>
    <property type="match status" value="1"/>
</dbReference>
<dbReference type="InterPro" id="IPR035874">
    <property type="entry name" value="IDS"/>
</dbReference>
<dbReference type="Proteomes" id="UP000617628">
    <property type="component" value="Unassembled WGS sequence"/>
</dbReference>
<dbReference type="InterPro" id="IPR011992">
    <property type="entry name" value="EF-hand-dom_pair"/>
</dbReference>
<dbReference type="SUPFAM" id="SSF47473">
    <property type="entry name" value="EF-hand"/>
    <property type="match status" value="1"/>
</dbReference>
<dbReference type="PROSITE" id="PS00018">
    <property type="entry name" value="EF_HAND_1"/>
    <property type="match status" value="2"/>
</dbReference>
<dbReference type="InterPro" id="IPR000917">
    <property type="entry name" value="Sulfatase_N"/>
</dbReference>
<accession>A0A934VN48</accession>
<reference evidence="9" key="1">
    <citation type="submission" date="2021-01" db="EMBL/GenBank/DDBJ databases">
        <title>Modified the classification status of verrucomicrobia.</title>
        <authorList>
            <person name="Feng X."/>
        </authorList>
    </citation>
    <scope>NUCLEOTIDE SEQUENCE</scope>
    <source>
        <strain evidence="9">KCTC 13126</strain>
    </source>
</reference>
<dbReference type="RefSeq" id="WP_200354072.1">
    <property type="nucleotide sequence ID" value="NZ_JAENIL010000004.1"/>
</dbReference>
<evidence type="ECO:0000256" key="4">
    <source>
        <dbReference type="ARBA" id="ARBA00022729"/>
    </source>
</evidence>
<dbReference type="InterPro" id="IPR017850">
    <property type="entry name" value="Alkaline_phosphatase_core_sf"/>
</dbReference>
<dbReference type="GO" id="GO:0005737">
    <property type="term" value="C:cytoplasm"/>
    <property type="evidence" value="ECO:0007669"/>
    <property type="project" value="TreeGrafter"/>
</dbReference>
<evidence type="ECO:0000313" key="9">
    <source>
        <dbReference type="EMBL" id="MBK1875857.1"/>
    </source>
</evidence>
<dbReference type="PANTHER" id="PTHR45953">
    <property type="entry name" value="IDURONATE 2-SULFATASE"/>
    <property type="match status" value="1"/>
</dbReference>
<sequence length="566" mass="63330">MNQKTVLLTLLCAVLLGLSLSASTRPSKESQDRPNLIFFAFDDLRPQIAAYGELEAITPNLDALAAEGVRFNRNYVAYPLCNPSRATMLTGIRFDNRPVTGWKPMSHTDMINTQMTWPRVLREAGYWTAARGKVYHSGVPNADKSAWDVAGSKGGANEKKMASSVVESEGRKEHVEQYLKTGKGPAALAYFVLDGPDDLLNDGQTCDDVISYIKEQRDPKKPFAIACGFLRPHMPWAAPKKYFDMYSEDAGELAYRPRDAKKKVDLEEVTKKNKNDVWNEGVDDELARKLIRGYMASTSYADAQMGKVIEALKVEGIYENTIIVAWGDHGYHLTDHGLWRKNTAYHVSMRSPLIVKAPGVAGGQVVDAVVGNVDLYPTLLELTGVRKPEGVHLHGKSLVPLLYDSEADWNNLTYTCAKQRYGLVTDRYRFTISENKVSLYDLENDPHEWNNLGSHPEYAGLVKEFTAKVDGVVWNLPKNHSGTDEATQFSEAKSNKKSESEWDWFSALDANKNGSVSMTEWLKRSQAKAKKKGDAYNEAKQKRVFAGFDRDGDGLISRKELERRNG</sequence>
<dbReference type="Gene3D" id="1.10.238.10">
    <property type="entry name" value="EF-hand"/>
    <property type="match status" value="1"/>
</dbReference>
<comment type="similarity">
    <text evidence="2">Belongs to the sulfatase family.</text>
</comment>
<dbReference type="GO" id="GO:0004423">
    <property type="term" value="F:iduronate-2-sulfatase activity"/>
    <property type="evidence" value="ECO:0007669"/>
    <property type="project" value="InterPro"/>
</dbReference>
<evidence type="ECO:0000259" key="8">
    <source>
        <dbReference type="PROSITE" id="PS50222"/>
    </source>
</evidence>
<dbReference type="Pfam" id="PF13202">
    <property type="entry name" value="EF-hand_5"/>
    <property type="match status" value="2"/>
</dbReference>
<feature type="signal peptide" evidence="7">
    <location>
        <begin position="1"/>
        <end position="24"/>
    </location>
</feature>
<organism evidence="9 10">
    <name type="scientific">Pelagicoccus mobilis</name>
    <dbReference type="NCBI Taxonomy" id="415221"/>
    <lineage>
        <taxon>Bacteria</taxon>
        <taxon>Pseudomonadati</taxon>
        <taxon>Verrucomicrobiota</taxon>
        <taxon>Opitutia</taxon>
        <taxon>Puniceicoccales</taxon>
        <taxon>Pelagicoccaceae</taxon>
        <taxon>Pelagicoccus</taxon>
    </lineage>
</organism>
<comment type="caution">
    <text evidence="9">The sequence shown here is derived from an EMBL/GenBank/DDBJ whole genome shotgun (WGS) entry which is preliminary data.</text>
</comment>
<evidence type="ECO:0000256" key="6">
    <source>
        <dbReference type="ARBA" id="ARBA00022837"/>
    </source>
</evidence>
<feature type="chain" id="PRO_5037258067" evidence="7">
    <location>
        <begin position="25"/>
        <end position="566"/>
    </location>
</feature>
<name>A0A934VN48_9BACT</name>
<evidence type="ECO:0000256" key="7">
    <source>
        <dbReference type="SAM" id="SignalP"/>
    </source>
</evidence>
<proteinExistence type="inferred from homology"/>
<evidence type="ECO:0000256" key="3">
    <source>
        <dbReference type="ARBA" id="ARBA00022723"/>
    </source>
</evidence>
<gene>
    <name evidence="9" type="ORF">JIN87_03195</name>
</gene>
<keyword evidence="5 9" id="KW-0378">Hydrolase</keyword>
<evidence type="ECO:0000313" key="10">
    <source>
        <dbReference type="Proteomes" id="UP000617628"/>
    </source>
</evidence>
<dbReference type="InterPro" id="IPR002048">
    <property type="entry name" value="EF_hand_dom"/>
</dbReference>
<dbReference type="PROSITE" id="PS50222">
    <property type="entry name" value="EF_HAND_2"/>
    <property type="match status" value="1"/>
</dbReference>
<dbReference type="Pfam" id="PF00884">
    <property type="entry name" value="Sulfatase"/>
    <property type="match status" value="1"/>
</dbReference>
<evidence type="ECO:0000256" key="5">
    <source>
        <dbReference type="ARBA" id="ARBA00022801"/>
    </source>
</evidence>
<dbReference type="EMBL" id="JAENIL010000004">
    <property type="protein sequence ID" value="MBK1875857.1"/>
    <property type="molecule type" value="Genomic_DNA"/>
</dbReference>
<dbReference type="PANTHER" id="PTHR45953:SF1">
    <property type="entry name" value="IDURONATE 2-SULFATASE"/>
    <property type="match status" value="1"/>
</dbReference>
<feature type="domain" description="EF-hand" evidence="8">
    <location>
        <begin position="536"/>
        <end position="566"/>
    </location>
</feature>
<protein>
    <submittedName>
        <fullName evidence="9">Sulfatase-like hydrolase/transferase</fullName>
    </submittedName>
</protein>
<keyword evidence="4 7" id="KW-0732">Signal</keyword>
<evidence type="ECO:0000256" key="2">
    <source>
        <dbReference type="ARBA" id="ARBA00008779"/>
    </source>
</evidence>
<dbReference type="InterPro" id="IPR018247">
    <property type="entry name" value="EF_Hand_1_Ca_BS"/>
</dbReference>
<dbReference type="GO" id="GO:0005509">
    <property type="term" value="F:calcium ion binding"/>
    <property type="evidence" value="ECO:0007669"/>
    <property type="project" value="InterPro"/>
</dbReference>
<evidence type="ECO:0000256" key="1">
    <source>
        <dbReference type="ARBA" id="ARBA00001913"/>
    </source>
</evidence>